<accession>A0A9Q0AUX5</accession>
<organism evidence="2 3">
    <name type="scientific">Neoarthrinium moseri</name>
    <dbReference type="NCBI Taxonomy" id="1658444"/>
    <lineage>
        <taxon>Eukaryota</taxon>
        <taxon>Fungi</taxon>
        <taxon>Dikarya</taxon>
        <taxon>Ascomycota</taxon>
        <taxon>Pezizomycotina</taxon>
        <taxon>Sordariomycetes</taxon>
        <taxon>Xylariomycetidae</taxon>
        <taxon>Amphisphaeriales</taxon>
        <taxon>Apiosporaceae</taxon>
        <taxon>Neoarthrinium</taxon>
    </lineage>
</organism>
<sequence>MRPRKKPRTDKKDQKKELTDPSDPPAATQAANYEPENPDEPMRSAARRVAMDASSRTKAKGKTSATQSIEDRMREYQKAYHEERVARLKEIQRQEAEARRLRLTEDWNEDMSPSDGD</sequence>
<name>A0A9Q0AUX5_9PEZI</name>
<protein>
    <submittedName>
        <fullName evidence="2">Uncharacterized protein</fullName>
    </submittedName>
</protein>
<evidence type="ECO:0000313" key="3">
    <source>
        <dbReference type="Proteomes" id="UP000829685"/>
    </source>
</evidence>
<keyword evidence="3" id="KW-1185">Reference proteome</keyword>
<feature type="compositionally biased region" description="Basic and acidic residues" evidence="1">
    <location>
        <begin position="95"/>
        <end position="105"/>
    </location>
</feature>
<feature type="compositionally biased region" description="Basic and acidic residues" evidence="1">
    <location>
        <begin position="10"/>
        <end position="19"/>
    </location>
</feature>
<dbReference type="Proteomes" id="UP000829685">
    <property type="component" value="Unassembled WGS sequence"/>
</dbReference>
<dbReference type="EMBL" id="JAFIMR010000001">
    <property type="protein sequence ID" value="KAI1881628.1"/>
    <property type="molecule type" value="Genomic_DNA"/>
</dbReference>
<dbReference type="AlphaFoldDB" id="A0A9Q0AUX5"/>
<comment type="caution">
    <text evidence="2">The sequence shown here is derived from an EMBL/GenBank/DDBJ whole genome shotgun (WGS) entry which is preliminary data.</text>
</comment>
<evidence type="ECO:0000256" key="1">
    <source>
        <dbReference type="SAM" id="MobiDB-lite"/>
    </source>
</evidence>
<evidence type="ECO:0000313" key="2">
    <source>
        <dbReference type="EMBL" id="KAI1881628.1"/>
    </source>
</evidence>
<feature type="region of interest" description="Disordered" evidence="1">
    <location>
        <begin position="95"/>
        <end position="117"/>
    </location>
</feature>
<feature type="region of interest" description="Disordered" evidence="1">
    <location>
        <begin position="1"/>
        <end position="70"/>
    </location>
</feature>
<proteinExistence type="predicted"/>
<reference evidence="2" key="1">
    <citation type="submission" date="2021-03" db="EMBL/GenBank/DDBJ databases">
        <title>Revisited historic fungal species revealed as producer of novel bioactive compounds through whole genome sequencing and comparative genomics.</title>
        <authorList>
            <person name="Vignolle G.A."/>
            <person name="Hochenegger N."/>
            <person name="Mach R.L."/>
            <person name="Mach-Aigner A.R."/>
            <person name="Javad Rahimi M."/>
            <person name="Salim K.A."/>
            <person name="Chan C.M."/>
            <person name="Lim L.B.L."/>
            <person name="Cai F."/>
            <person name="Druzhinina I.S."/>
            <person name="U'Ren J.M."/>
            <person name="Derntl C."/>
        </authorList>
    </citation>
    <scope>NUCLEOTIDE SEQUENCE</scope>
    <source>
        <strain evidence="2">TUCIM 5799</strain>
    </source>
</reference>
<gene>
    <name evidence="2" type="ORF">JX265_000454</name>
</gene>